<dbReference type="AlphaFoldDB" id="A0A158A0Q4"/>
<dbReference type="EMBL" id="FCOI02000004">
    <property type="protein sequence ID" value="SAK51381.1"/>
    <property type="molecule type" value="Genomic_DNA"/>
</dbReference>
<accession>A0A158A0Q4</accession>
<feature type="compositionally biased region" description="Low complexity" evidence="1">
    <location>
        <begin position="71"/>
        <end position="87"/>
    </location>
</feature>
<feature type="chain" id="PRO_5007619943" evidence="2">
    <location>
        <begin position="23"/>
        <end position="107"/>
    </location>
</feature>
<gene>
    <name evidence="3" type="ORF">AWB76_01541</name>
</gene>
<dbReference type="InterPro" id="IPR025421">
    <property type="entry name" value="DUF4148"/>
</dbReference>
<name>A0A158A0Q4_9BURK</name>
<proteinExistence type="predicted"/>
<sequence>MKSLVFAVAAVSALSMPFTAFSQTDATLTRAQVRTELQQLEQAGYQPGRGEDVNYPTDIQAAEARVSNQNGTTAYGGTMSGSSASGSQSIVRPASTDEMKQIYFGGQ</sequence>
<dbReference type="OrthoDB" id="9104200at2"/>
<feature type="region of interest" description="Disordered" evidence="1">
    <location>
        <begin position="70"/>
        <end position="93"/>
    </location>
</feature>
<evidence type="ECO:0000313" key="3">
    <source>
        <dbReference type="EMBL" id="SAK51381.1"/>
    </source>
</evidence>
<evidence type="ECO:0000313" key="4">
    <source>
        <dbReference type="Proteomes" id="UP000054624"/>
    </source>
</evidence>
<keyword evidence="2" id="KW-0732">Signal</keyword>
<feature type="signal peptide" evidence="2">
    <location>
        <begin position="1"/>
        <end position="22"/>
    </location>
</feature>
<evidence type="ECO:0000256" key="1">
    <source>
        <dbReference type="SAM" id="MobiDB-lite"/>
    </source>
</evidence>
<evidence type="ECO:0000256" key="2">
    <source>
        <dbReference type="SAM" id="SignalP"/>
    </source>
</evidence>
<dbReference type="Pfam" id="PF13663">
    <property type="entry name" value="DUF4148"/>
    <property type="match status" value="1"/>
</dbReference>
<organism evidence="3 4">
    <name type="scientific">Caballeronia temeraria</name>
    <dbReference type="NCBI Taxonomy" id="1777137"/>
    <lineage>
        <taxon>Bacteria</taxon>
        <taxon>Pseudomonadati</taxon>
        <taxon>Pseudomonadota</taxon>
        <taxon>Betaproteobacteria</taxon>
        <taxon>Burkholderiales</taxon>
        <taxon>Burkholderiaceae</taxon>
        <taxon>Caballeronia</taxon>
    </lineage>
</organism>
<protein>
    <submittedName>
        <fullName evidence="3">Membrane protein</fullName>
    </submittedName>
</protein>
<reference evidence="4" key="1">
    <citation type="submission" date="2016-01" db="EMBL/GenBank/DDBJ databases">
        <authorList>
            <person name="Peeters Charlotte."/>
        </authorList>
    </citation>
    <scope>NUCLEOTIDE SEQUENCE [LARGE SCALE GENOMIC DNA]</scope>
</reference>
<dbReference type="Proteomes" id="UP000054624">
    <property type="component" value="Unassembled WGS sequence"/>
</dbReference>
<keyword evidence="4" id="KW-1185">Reference proteome</keyword>
<dbReference type="RefSeq" id="WP_061159514.1">
    <property type="nucleotide sequence ID" value="NZ_FCOI02000004.1"/>
</dbReference>